<keyword evidence="2" id="KW-1185">Reference proteome</keyword>
<sequence>MGRIINLNSWEDDELPDVVSRTGGGGFLSTGYLADEPAVALVEDDETMQYVLTNRKRGVTVESATETAQVKPDSSHRTVVVVTDRRLLVLVGRDGGDEQTSIALSTVTDVAATRGRRNGELAVERDDDTTWQIPTGTDGLDTLAAYLEEAAAAWREVEASLSAVEERLSAAARFQRDGEYDRALSVARETRDAVERARSRAVGFNRDHPGNALQARSQRVVAQRVATLGAIHVARAREAAGTGDRLFRAGNYEGAREAFERAREEYDSALTEGERRLEDPHAIRVERNRVDRLVADIDDSPLPSAITADRAAVAAEDPAEAAAHWETALSGYRLALTAAEGDGDSLYRGDPDQLRDRITTVAESLAAAQRTVGEEARRAGDWYADAEQYEAALEEFATAAEAFDGALETATESYRDAVPHLKADVEALQRRIDRARAARDGEDPGADRIESDDEPAYEVSATLGDVEGPTEIADAIKPPTADSGPGQTVERLERLDGPAVTGLVAEALTATGWETQAASPRTPFDLLATRGDDRMGVVVSDGGDRAAVTECAQVTGAAGTDAVMLATTSPVPDDVEQTATERDVRLLDRESLAAIVDSQGLTLPAPAQ</sequence>
<dbReference type="EMBL" id="RKLQ01000001">
    <property type="protein sequence ID" value="MBX0303604.1"/>
    <property type="molecule type" value="Genomic_DNA"/>
</dbReference>
<reference evidence="1" key="1">
    <citation type="submission" date="2021-06" db="EMBL/GenBank/DDBJ databases">
        <title>Halomicroarcula sp. F24A a new haloarchaeum isolated from saline soil.</title>
        <authorList>
            <person name="Duran-Viseras A."/>
            <person name="Sanchez-Porro C."/>
            <person name="Ventosa A."/>
        </authorList>
    </citation>
    <scope>NUCLEOTIDE SEQUENCE</scope>
    <source>
        <strain evidence="1">F24A</strain>
    </source>
</reference>
<dbReference type="AlphaFoldDB" id="A0A8J7YJ15"/>
<accession>A0A8J7YJ15</accession>
<name>A0A8J7YJ15_9EURY</name>
<evidence type="ECO:0008006" key="3">
    <source>
        <dbReference type="Google" id="ProtNLM"/>
    </source>
</evidence>
<dbReference type="Proteomes" id="UP000783863">
    <property type="component" value="Unassembled WGS sequence"/>
</dbReference>
<dbReference type="RefSeq" id="WP_220587800.1">
    <property type="nucleotide sequence ID" value="NZ_RKLQ01000001.1"/>
</dbReference>
<organism evidence="1 2">
    <name type="scientific">Haloarcula salinisoli</name>
    <dbReference type="NCBI Taxonomy" id="2487746"/>
    <lineage>
        <taxon>Archaea</taxon>
        <taxon>Methanobacteriati</taxon>
        <taxon>Methanobacteriota</taxon>
        <taxon>Stenosarchaea group</taxon>
        <taxon>Halobacteria</taxon>
        <taxon>Halobacteriales</taxon>
        <taxon>Haloarculaceae</taxon>
        <taxon>Haloarcula</taxon>
    </lineage>
</organism>
<evidence type="ECO:0000313" key="2">
    <source>
        <dbReference type="Proteomes" id="UP000783863"/>
    </source>
</evidence>
<proteinExistence type="predicted"/>
<protein>
    <recommendedName>
        <fullName evidence="3">Restriction endonuclease type IV Mrr domain-containing protein</fullName>
    </recommendedName>
</protein>
<comment type="caution">
    <text evidence="1">The sequence shown here is derived from an EMBL/GenBank/DDBJ whole genome shotgun (WGS) entry which is preliminary data.</text>
</comment>
<gene>
    <name evidence="1" type="ORF">EGD98_07950</name>
</gene>
<evidence type="ECO:0000313" key="1">
    <source>
        <dbReference type="EMBL" id="MBX0303604.1"/>
    </source>
</evidence>